<keyword evidence="3" id="KW-1185">Reference proteome</keyword>
<evidence type="ECO:0000256" key="1">
    <source>
        <dbReference type="SAM" id="MobiDB-lite"/>
    </source>
</evidence>
<name>A0A4Z2H9M1_9TELE</name>
<protein>
    <submittedName>
        <fullName evidence="2">Uncharacterized protein</fullName>
    </submittedName>
</protein>
<comment type="caution">
    <text evidence="2">The sequence shown here is derived from an EMBL/GenBank/DDBJ whole genome shotgun (WGS) entry which is preliminary data.</text>
</comment>
<proteinExistence type="predicted"/>
<evidence type="ECO:0000313" key="2">
    <source>
        <dbReference type="EMBL" id="TNN62597.1"/>
    </source>
</evidence>
<reference evidence="2 3" key="1">
    <citation type="submission" date="2019-03" db="EMBL/GenBank/DDBJ databases">
        <title>First draft genome of Liparis tanakae, snailfish: a comprehensive survey of snailfish specific genes.</title>
        <authorList>
            <person name="Kim W."/>
            <person name="Song I."/>
            <person name="Jeong J.-H."/>
            <person name="Kim D."/>
            <person name="Kim S."/>
            <person name="Ryu S."/>
            <person name="Song J.Y."/>
            <person name="Lee S.K."/>
        </authorList>
    </citation>
    <scope>NUCLEOTIDE SEQUENCE [LARGE SCALE GENOMIC DNA]</scope>
    <source>
        <tissue evidence="2">Muscle</tissue>
    </source>
</reference>
<accession>A0A4Z2H9M1</accession>
<dbReference type="Proteomes" id="UP000314294">
    <property type="component" value="Unassembled WGS sequence"/>
</dbReference>
<feature type="region of interest" description="Disordered" evidence="1">
    <location>
        <begin position="56"/>
        <end position="76"/>
    </location>
</feature>
<dbReference type="EMBL" id="SRLO01000290">
    <property type="protein sequence ID" value="TNN62597.1"/>
    <property type="molecule type" value="Genomic_DNA"/>
</dbReference>
<gene>
    <name evidence="2" type="ORF">EYF80_027196</name>
</gene>
<organism evidence="2 3">
    <name type="scientific">Liparis tanakae</name>
    <name type="common">Tanaka's snailfish</name>
    <dbReference type="NCBI Taxonomy" id="230148"/>
    <lineage>
        <taxon>Eukaryota</taxon>
        <taxon>Metazoa</taxon>
        <taxon>Chordata</taxon>
        <taxon>Craniata</taxon>
        <taxon>Vertebrata</taxon>
        <taxon>Euteleostomi</taxon>
        <taxon>Actinopterygii</taxon>
        <taxon>Neopterygii</taxon>
        <taxon>Teleostei</taxon>
        <taxon>Neoteleostei</taxon>
        <taxon>Acanthomorphata</taxon>
        <taxon>Eupercaria</taxon>
        <taxon>Perciformes</taxon>
        <taxon>Cottioidei</taxon>
        <taxon>Cottales</taxon>
        <taxon>Liparidae</taxon>
        <taxon>Liparis</taxon>
    </lineage>
</organism>
<evidence type="ECO:0000313" key="3">
    <source>
        <dbReference type="Proteomes" id="UP000314294"/>
    </source>
</evidence>
<sequence length="76" mass="8194">MVPVKRCCLGFQQWASLAEPGGQAELWDLVWGPLFPYLPTNPCSLCPGFLSLHSRPGSPAHATTPSYPCSPLALPE</sequence>
<dbReference type="AlphaFoldDB" id="A0A4Z2H9M1"/>